<feature type="domain" description="AB hydrolase-1" evidence="1">
    <location>
        <begin position="117"/>
        <end position="267"/>
    </location>
</feature>
<dbReference type="InterPro" id="IPR029058">
    <property type="entry name" value="AB_hydrolase_fold"/>
</dbReference>
<dbReference type="GO" id="GO:0016787">
    <property type="term" value="F:hydrolase activity"/>
    <property type="evidence" value="ECO:0007669"/>
    <property type="project" value="UniProtKB-KW"/>
</dbReference>
<dbReference type="InterPro" id="IPR000073">
    <property type="entry name" value="AB_hydrolase_1"/>
</dbReference>
<dbReference type="PANTHER" id="PTHR43798:SF33">
    <property type="entry name" value="HYDROLASE, PUTATIVE (AFU_ORTHOLOGUE AFUA_2G14860)-RELATED"/>
    <property type="match status" value="1"/>
</dbReference>
<comment type="caution">
    <text evidence="2">The sequence shown here is derived from an EMBL/GenBank/DDBJ whole genome shotgun (WGS) entry which is preliminary data.</text>
</comment>
<accession>A0ABY2INE1</accession>
<evidence type="ECO:0000313" key="2">
    <source>
        <dbReference type="EMBL" id="TFC21140.1"/>
    </source>
</evidence>
<evidence type="ECO:0000259" key="1">
    <source>
        <dbReference type="Pfam" id="PF00561"/>
    </source>
</evidence>
<protein>
    <submittedName>
        <fullName evidence="2">Alpha/beta hydrolase</fullName>
    </submittedName>
</protein>
<dbReference type="Pfam" id="PF00561">
    <property type="entry name" value="Abhydrolase_1"/>
    <property type="match status" value="1"/>
</dbReference>
<keyword evidence="2" id="KW-0378">Hydrolase</keyword>
<evidence type="ECO:0000313" key="3">
    <source>
        <dbReference type="Proteomes" id="UP000297604"/>
    </source>
</evidence>
<gene>
    <name evidence="2" type="ORF">E3O46_07430</name>
</gene>
<reference evidence="2 3" key="1">
    <citation type="submission" date="2019-03" db="EMBL/GenBank/DDBJ databases">
        <title>Genomics of glacier-inhabiting Cryobacterium strains.</title>
        <authorList>
            <person name="Liu Q."/>
            <person name="Xin Y.-H."/>
        </authorList>
    </citation>
    <scope>NUCLEOTIDE SEQUENCE [LARGE SCALE GENOMIC DNA]</scope>
    <source>
        <strain evidence="2 3">MDB1-5</strain>
    </source>
</reference>
<name>A0ABY2INE1_9MICO</name>
<dbReference type="EMBL" id="SOFS01000017">
    <property type="protein sequence ID" value="TFC21140.1"/>
    <property type="molecule type" value="Genomic_DNA"/>
</dbReference>
<dbReference type="SUPFAM" id="SSF53474">
    <property type="entry name" value="alpha/beta-Hydrolases"/>
    <property type="match status" value="1"/>
</dbReference>
<sequence>MRGSLTVFLRGRDRQQRVLGGPTTEPYREVISTNTTWARRIRDSPTSRIRMEPDMNFPRIARAAGIGLAVVLALTAVSTTVNGALNTSEHADLVPYGEKVAIDAGDINVYRNGGTGPTMVLLSGYGTPAPAIDFAPLIRQLNAFNVIVVEGFGYGYSDLNVSDRTVENITRELHEVLAKLRVDEPVILVGHSVGGIYARFYANAYPDEVMAIVGVDPTPALSSSLDEGAPSTVESMQAATGLFRLVTTIAPDLVQPPGSAYTAEERHRIAVMTNWNYGNASVSDEWSRIGANSTKAAMQPFATDLPVLEILSSDSVRTMPQWLPNHEAELENVTTHEITVLEGSHYLHWTQSPALARIISEFLSHLSR</sequence>
<dbReference type="Proteomes" id="UP000297604">
    <property type="component" value="Unassembled WGS sequence"/>
</dbReference>
<dbReference type="Gene3D" id="3.40.50.1820">
    <property type="entry name" value="alpha/beta hydrolase"/>
    <property type="match status" value="1"/>
</dbReference>
<dbReference type="PANTHER" id="PTHR43798">
    <property type="entry name" value="MONOACYLGLYCEROL LIPASE"/>
    <property type="match status" value="1"/>
</dbReference>
<organism evidence="2 3">
    <name type="scientific">Cryobacterium glucosi</name>
    <dbReference type="NCBI Taxonomy" id="1259175"/>
    <lineage>
        <taxon>Bacteria</taxon>
        <taxon>Bacillati</taxon>
        <taxon>Actinomycetota</taxon>
        <taxon>Actinomycetes</taxon>
        <taxon>Micrococcales</taxon>
        <taxon>Microbacteriaceae</taxon>
        <taxon>Cryobacterium</taxon>
    </lineage>
</organism>
<keyword evidence="3" id="KW-1185">Reference proteome</keyword>
<proteinExistence type="predicted"/>
<dbReference type="InterPro" id="IPR050266">
    <property type="entry name" value="AB_hydrolase_sf"/>
</dbReference>